<evidence type="ECO:0000256" key="3">
    <source>
        <dbReference type="ARBA" id="ARBA00022844"/>
    </source>
</evidence>
<evidence type="ECO:0000256" key="4">
    <source>
        <dbReference type="ARBA" id="ARBA00023219"/>
    </source>
</evidence>
<sequence>MPPKNTRPRREIAGFDPFCIGGVDDRWIKIHPTTTTLLFREVLLGEFGYTEGQGVYNVVRSSEAATRQLQATVFSVLLNAIAYQDLEVDWHTHLKTRRLEPDRLIVRYYAAEGANVVGIAERIFETWRRTLQATLLDFARGVSRCLSLGNPSSPTSFSKYIDWIVCLGIVPVLRMRREGPTTQRLRTFLEQHALPNQLTIVAGVVSRIAPVLHTFAAAIDASHIADYDRVRILYNFVRDEYVVQDLVTGKFGDCLVLWPPLWRSEQIIFDSPLQRLFHEVASCHSLREHSQICRLLNTAPIKVLLGRKPDNERGPAGAVHAVRKALGEDDDSKAGSAASRLVRLIINMKSMRHVGDINDTIRSYLDETGGHLIDTNVIDPSLPGFGRGGQASQGPGSRQPQLQQAFQTSLVNNINGMLEGYINNLFGTIERLRETNAELATKLDDKERELHETKITCLNKAQHAADANTVELGAPRAFRPQSSTPILDYEVIDVSKKMDDDMYVANSFQHPYVPTYSKDLDRLSTLWEHELLRCFKISRQTNNQGQETSISYSSGAIELFVVPYFTSVLQMPDVGAPITGADVVLGEEELWDSIFHKTRLHPYLVDLAALFVADVRRASVHINNLHQSPPYKDRTRSRSPVSPPNRALEPNPLRQQTRSYGPAPPRRR</sequence>
<evidence type="ECO:0000256" key="1">
    <source>
        <dbReference type="ARBA" id="ARBA00022562"/>
    </source>
</evidence>
<evidence type="ECO:0000256" key="2">
    <source>
        <dbReference type="ARBA" id="ARBA00022612"/>
    </source>
</evidence>
<keyword evidence="1" id="KW-1048">Host nucleus</keyword>
<feature type="coiled-coil region" evidence="5">
    <location>
        <begin position="422"/>
        <end position="456"/>
    </location>
</feature>
<dbReference type="RefSeq" id="YP_009227239.1">
    <property type="nucleotide sequence ID" value="NC_029132.1"/>
</dbReference>
<dbReference type="HAMAP" id="MF_04012">
    <property type="entry name" value="HSV_PORTL"/>
    <property type="match status" value="1"/>
</dbReference>
<keyword evidence="3" id="KW-0946">Virion</keyword>
<feature type="region of interest" description="Disordered" evidence="6">
    <location>
        <begin position="625"/>
        <end position="668"/>
    </location>
</feature>
<keyword evidence="8" id="KW-1185">Reference proteome</keyword>
<proteinExistence type="inferred from homology"/>
<organism evidence="7 8">
    <name type="scientific">Macropodid alphaherpesvirus 1</name>
    <dbReference type="NCBI Taxonomy" id="137443"/>
    <lineage>
        <taxon>Viruses</taxon>
        <taxon>Duplodnaviria</taxon>
        <taxon>Heunggongvirae</taxon>
        <taxon>Peploviricota</taxon>
        <taxon>Herviviricetes</taxon>
        <taxon>Herpesvirales</taxon>
        <taxon>Orthoherpesviridae</taxon>
        <taxon>Alphaherpesvirinae</taxon>
        <taxon>Simplexvirus</taxon>
        <taxon>Simplexvirus macropodidalpha1</taxon>
    </lineage>
</organism>
<evidence type="ECO:0000256" key="6">
    <source>
        <dbReference type="SAM" id="MobiDB-lite"/>
    </source>
</evidence>
<protein>
    <submittedName>
        <fullName evidence="7">Capsid portal protein</fullName>
    </submittedName>
</protein>
<dbReference type="EMBL" id="KT594769">
    <property type="protein sequence ID" value="AMB17009.1"/>
    <property type="molecule type" value="Genomic_DNA"/>
</dbReference>
<gene>
    <name evidence="7" type="primary">UL6</name>
</gene>
<keyword evidence="4" id="KW-0231">Viral genome packaging</keyword>
<keyword evidence="5" id="KW-0175">Coiled coil</keyword>
<dbReference type="Pfam" id="PF01763">
    <property type="entry name" value="Herpes_UL6"/>
    <property type="match status" value="1"/>
</dbReference>
<keyword evidence="2" id="KW-1188">Viral release from host cell</keyword>
<dbReference type="KEGG" id="vg:26828052"/>
<evidence type="ECO:0000313" key="7">
    <source>
        <dbReference type="EMBL" id="AMB17009.1"/>
    </source>
</evidence>
<accession>A0A0Y0C428</accession>
<evidence type="ECO:0000313" key="8">
    <source>
        <dbReference type="Proteomes" id="UP000169848"/>
    </source>
</evidence>
<dbReference type="InterPro" id="IPR002660">
    <property type="entry name" value="Herpes_Portal"/>
</dbReference>
<dbReference type="OrthoDB" id="2470at10239"/>
<dbReference type="GeneID" id="26828052"/>
<name>A0A0Y0C428_9ALPH</name>
<reference evidence="7 8" key="1">
    <citation type="journal article" date="2016" name="BMC Genomics">
        <title>The first genome sequence of a metatherian herpesvirus: Macropodid herpesvirus 1.</title>
        <authorList>
            <person name="Vaz P.K."/>
            <person name="Mahony T.J."/>
            <person name="Hartley C.A."/>
            <person name="Fowler E.V."/>
            <person name="Ficorilli N."/>
            <person name="Lee S.W."/>
            <person name="Gilkerson J.R."/>
            <person name="Browning G.F."/>
            <person name="Devlin J.M."/>
        </authorList>
    </citation>
    <scope>NUCLEOTIDE SEQUENCE [LARGE SCALE GENOMIC DNA]</scope>
    <source>
        <strain evidence="7">MaHV1.3076/08</strain>
    </source>
</reference>
<dbReference type="GO" id="GO:0044423">
    <property type="term" value="C:virion component"/>
    <property type="evidence" value="ECO:0007669"/>
    <property type="project" value="UniProtKB-KW"/>
</dbReference>
<evidence type="ECO:0000256" key="5">
    <source>
        <dbReference type="SAM" id="Coils"/>
    </source>
</evidence>
<dbReference type="Proteomes" id="UP000169848">
    <property type="component" value="Segment"/>
</dbReference>
<dbReference type="GO" id="GO:0051276">
    <property type="term" value="P:chromosome organization"/>
    <property type="evidence" value="ECO:0007669"/>
    <property type="project" value="InterPro"/>
</dbReference>